<protein>
    <submittedName>
        <fullName evidence="1">Uncharacterized protein</fullName>
    </submittedName>
</protein>
<accession>A0A0E9U7X1</accession>
<proteinExistence type="predicted"/>
<organism evidence="1">
    <name type="scientific">Anguilla anguilla</name>
    <name type="common">European freshwater eel</name>
    <name type="synonym">Muraena anguilla</name>
    <dbReference type="NCBI Taxonomy" id="7936"/>
    <lineage>
        <taxon>Eukaryota</taxon>
        <taxon>Metazoa</taxon>
        <taxon>Chordata</taxon>
        <taxon>Craniata</taxon>
        <taxon>Vertebrata</taxon>
        <taxon>Euteleostomi</taxon>
        <taxon>Actinopterygii</taxon>
        <taxon>Neopterygii</taxon>
        <taxon>Teleostei</taxon>
        <taxon>Anguilliformes</taxon>
        <taxon>Anguillidae</taxon>
        <taxon>Anguilla</taxon>
    </lineage>
</organism>
<reference evidence="1" key="2">
    <citation type="journal article" date="2015" name="Fish Shellfish Immunol.">
        <title>Early steps in the European eel (Anguilla anguilla)-Vibrio vulnificus interaction in the gills: Role of the RtxA13 toxin.</title>
        <authorList>
            <person name="Callol A."/>
            <person name="Pajuelo D."/>
            <person name="Ebbesson L."/>
            <person name="Teles M."/>
            <person name="MacKenzie S."/>
            <person name="Amaro C."/>
        </authorList>
    </citation>
    <scope>NUCLEOTIDE SEQUENCE</scope>
</reference>
<sequence>MFGRTPPWAMVTPPSSLFSSSSLRTASCK</sequence>
<name>A0A0E9U7X1_ANGAN</name>
<evidence type="ECO:0000313" key="1">
    <source>
        <dbReference type="EMBL" id="JAH61058.1"/>
    </source>
</evidence>
<dbReference type="AlphaFoldDB" id="A0A0E9U7X1"/>
<reference evidence="1" key="1">
    <citation type="submission" date="2014-11" db="EMBL/GenBank/DDBJ databases">
        <authorList>
            <person name="Amaro Gonzalez C."/>
        </authorList>
    </citation>
    <scope>NUCLEOTIDE SEQUENCE</scope>
</reference>
<dbReference type="EMBL" id="GBXM01047519">
    <property type="protein sequence ID" value="JAH61058.1"/>
    <property type="molecule type" value="Transcribed_RNA"/>
</dbReference>